<evidence type="ECO:0008006" key="4">
    <source>
        <dbReference type="Google" id="ProtNLM"/>
    </source>
</evidence>
<feature type="signal peptide" evidence="1">
    <location>
        <begin position="1"/>
        <end position="27"/>
    </location>
</feature>
<organism evidence="2 3">
    <name type="scientific">Vigna mungo</name>
    <name type="common">Black gram</name>
    <name type="synonym">Phaseolus mungo</name>
    <dbReference type="NCBI Taxonomy" id="3915"/>
    <lineage>
        <taxon>Eukaryota</taxon>
        <taxon>Viridiplantae</taxon>
        <taxon>Streptophyta</taxon>
        <taxon>Embryophyta</taxon>
        <taxon>Tracheophyta</taxon>
        <taxon>Spermatophyta</taxon>
        <taxon>Magnoliopsida</taxon>
        <taxon>eudicotyledons</taxon>
        <taxon>Gunneridae</taxon>
        <taxon>Pentapetalae</taxon>
        <taxon>rosids</taxon>
        <taxon>fabids</taxon>
        <taxon>Fabales</taxon>
        <taxon>Fabaceae</taxon>
        <taxon>Papilionoideae</taxon>
        <taxon>50 kb inversion clade</taxon>
        <taxon>NPAAA clade</taxon>
        <taxon>indigoferoid/millettioid clade</taxon>
        <taxon>Phaseoleae</taxon>
        <taxon>Vigna</taxon>
    </lineage>
</organism>
<evidence type="ECO:0000256" key="1">
    <source>
        <dbReference type="SAM" id="SignalP"/>
    </source>
</evidence>
<reference evidence="2 3" key="1">
    <citation type="journal article" date="2023" name="Life. Sci Alliance">
        <title>Evolutionary insights into 3D genome organization and epigenetic landscape of Vigna mungo.</title>
        <authorList>
            <person name="Junaid A."/>
            <person name="Singh B."/>
            <person name="Bhatia S."/>
        </authorList>
    </citation>
    <scope>NUCLEOTIDE SEQUENCE [LARGE SCALE GENOMIC DNA]</scope>
    <source>
        <strain evidence="2">Urdbean</strain>
    </source>
</reference>
<dbReference type="EMBL" id="CP144700">
    <property type="protein sequence ID" value="WVZ23291.1"/>
    <property type="molecule type" value="Genomic_DNA"/>
</dbReference>
<gene>
    <name evidence="2" type="ORF">V8G54_001835</name>
</gene>
<accession>A0AAQ3P713</accession>
<keyword evidence="3" id="KW-1185">Reference proteome</keyword>
<dbReference type="Proteomes" id="UP001374535">
    <property type="component" value="Chromosome 1"/>
</dbReference>
<feature type="chain" id="PRO_5042972596" description="Secreted protein" evidence="1">
    <location>
        <begin position="28"/>
        <end position="166"/>
    </location>
</feature>
<evidence type="ECO:0000313" key="2">
    <source>
        <dbReference type="EMBL" id="WVZ23291.1"/>
    </source>
</evidence>
<protein>
    <recommendedName>
        <fullName evidence="4">Secreted protein</fullName>
    </recommendedName>
</protein>
<name>A0AAQ3P713_VIGMU</name>
<proteinExistence type="predicted"/>
<keyword evidence="1" id="KW-0732">Signal</keyword>
<sequence>MNPFSSSNSRSDKLLLSLLFLAPLSESLQLFLFSGQNSSWSITCVGLSPSDSVTSFPERMVWSFGERRSTESGERESLLNLVLVMDWSLMDLGWLVRIKGSFGSNSSSFSSFFSHSRFPLPLVIDVSALEFFFKMLTSNQYESKRSRTALVSMAAVEENQKGKILC</sequence>
<dbReference type="AlphaFoldDB" id="A0AAQ3P713"/>
<evidence type="ECO:0000313" key="3">
    <source>
        <dbReference type="Proteomes" id="UP001374535"/>
    </source>
</evidence>